<dbReference type="PANTHER" id="PTHR30250">
    <property type="entry name" value="PST FAMILY PREDICTED COLANIC ACID TRANSPORTER"/>
    <property type="match status" value="1"/>
</dbReference>
<evidence type="ECO:0000256" key="7">
    <source>
        <dbReference type="SAM" id="Phobius"/>
    </source>
</evidence>
<comment type="similarity">
    <text evidence="2">Belongs to the polysaccharide synthase family.</text>
</comment>
<evidence type="ECO:0000313" key="8">
    <source>
        <dbReference type="EMBL" id="MBP2399319.1"/>
    </source>
</evidence>
<feature type="transmembrane region" description="Helical" evidence="7">
    <location>
        <begin position="95"/>
        <end position="113"/>
    </location>
</feature>
<organism evidence="8 9">
    <name type="scientific">Glutamicibacter protophormiae</name>
    <name type="common">Brevibacterium protophormiae</name>
    <dbReference type="NCBI Taxonomy" id="37930"/>
    <lineage>
        <taxon>Bacteria</taxon>
        <taxon>Bacillati</taxon>
        <taxon>Actinomycetota</taxon>
        <taxon>Actinomycetes</taxon>
        <taxon>Micrococcales</taxon>
        <taxon>Micrococcaceae</taxon>
        <taxon>Glutamicibacter</taxon>
    </lineage>
</organism>
<feature type="transmembrane region" description="Helical" evidence="7">
    <location>
        <begin position="307"/>
        <end position="331"/>
    </location>
</feature>
<evidence type="ECO:0000256" key="2">
    <source>
        <dbReference type="ARBA" id="ARBA00007430"/>
    </source>
</evidence>
<feature type="transmembrane region" description="Helical" evidence="7">
    <location>
        <begin position="281"/>
        <end position="301"/>
    </location>
</feature>
<dbReference type="EMBL" id="JAGIOJ010000001">
    <property type="protein sequence ID" value="MBP2399319.1"/>
    <property type="molecule type" value="Genomic_DNA"/>
</dbReference>
<gene>
    <name evidence="8" type="ORF">JOF39_002400</name>
</gene>
<keyword evidence="3" id="KW-1003">Cell membrane</keyword>
<comment type="caution">
    <text evidence="8">The sequence shown here is derived from an EMBL/GenBank/DDBJ whole genome shotgun (WGS) entry which is preliminary data.</text>
</comment>
<evidence type="ECO:0000256" key="3">
    <source>
        <dbReference type="ARBA" id="ARBA00022475"/>
    </source>
</evidence>
<feature type="transmembrane region" description="Helical" evidence="7">
    <location>
        <begin position="175"/>
        <end position="193"/>
    </location>
</feature>
<feature type="transmembrane region" description="Helical" evidence="7">
    <location>
        <begin position="250"/>
        <end position="274"/>
    </location>
</feature>
<dbReference type="Pfam" id="PF13440">
    <property type="entry name" value="Polysacc_synt_3"/>
    <property type="match status" value="1"/>
</dbReference>
<keyword evidence="9" id="KW-1185">Reference proteome</keyword>
<feature type="transmembrane region" description="Helical" evidence="7">
    <location>
        <begin position="205"/>
        <end position="230"/>
    </location>
</feature>
<feature type="transmembrane region" description="Helical" evidence="7">
    <location>
        <begin position="144"/>
        <end position="163"/>
    </location>
</feature>
<evidence type="ECO:0000256" key="5">
    <source>
        <dbReference type="ARBA" id="ARBA00022989"/>
    </source>
</evidence>
<keyword evidence="6 7" id="KW-0472">Membrane</keyword>
<name>A0ABS4XS26_GLUPR</name>
<dbReference type="Proteomes" id="UP001195422">
    <property type="component" value="Unassembled WGS sequence"/>
</dbReference>
<keyword evidence="4 7" id="KW-0812">Transmembrane</keyword>
<accession>A0ABS4XS26</accession>
<dbReference type="InterPro" id="IPR050833">
    <property type="entry name" value="Poly_Biosynth_Transport"/>
</dbReference>
<evidence type="ECO:0000256" key="4">
    <source>
        <dbReference type="ARBA" id="ARBA00022692"/>
    </source>
</evidence>
<evidence type="ECO:0000256" key="6">
    <source>
        <dbReference type="ARBA" id="ARBA00023136"/>
    </source>
</evidence>
<evidence type="ECO:0000256" key="1">
    <source>
        <dbReference type="ARBA" id="ARBA00004651"/>
    </source>
</evidence>
<comment type="subcellular location">
    <subcellularLocation>
        <location evidence="1">Cell membrane</location>
        <topology evidence="1">Multi-pass membrane protein</topology>
    </subcellularLocation>
</comment>
<protein>
    <submittedName>
        <fullName evidence="8">O-antigen/teichoic acid export membrane protein</fullName>
    </submittedName>
</protein>
<keyword evidence="5 7" id="KW-1133">Transmembrane helix</keyword>
<dbReference type="PANTHER" id="PTHR30250:SF10">
    <property type="entry name" value="LIPOPOLYSACCHARIDE BIOSYNTHESIS PROTEIN WZXC"/>
    <property type="match status" value="1"/>
</dbReference>
<proteinExistence type="inferred from homology"/>
<evidence type="ECO:0000313" key="9">
    <source>
        <dbReference type="Proteomes" id="UP001195422"/>
    </source>
</evidence>
<reference evidence="8 9" key="1">
    <citation type="submission" date="2021-03" db="EMBL/GenBank/DDBJ databases">
        <title>Sequencing the genomes of 1000 actinobacteria strains.</title>
        <authorList>
            <person name="Klenk H.-P."/>
        </authorList>
    </citation>
    <scope>NUCLEOTIDE SEQUENCE [LARGE SCALE GENOMIC DNA]</scope>
    <source>
        <strain evidence="8 9">DSM 20168</strain>
    </source>
</reference>
<sequence>MVSLSIFSAFTVSILWAGFSELISDLVFQADNTPHLAFWVFMTSFPTGLFAIFSQLAIREHRYRDISVRSIYQSTATGASQAAFGTLSWGSSGLLFGSLLGRLAGLITLIIGGRRMIARHRWRDVCHVWCEYWRFPIIFAPSSLLNSLGLQLPLIVLTAVYGFEFAGQLGMAERIVAIPVTVIGTAVGQIFMAELAELRRSNSRAYLMLFLRLTTGLSVVAVLGLGALTLVADQLITTILGAAWVESVPLVQILALTGAVRLIATPLSGAIILFQRARANIVIDAVRIVLMSIAITSTVLYAPRPEIALWLIYGSLGCIYLITWIYVFSLLKSESQS</sequence>
<feature type="transmembrane region" description="Helical" evidence="7">
    <location>
        <begin position="36"/>
        <end position="58"/>
    </location>
</feature>